<comment type="similarity">
    <text evidence="1">Belongs to the dTDP-4-dehydrorhamnose 3,5-epimerase family.</text>
</comment>
<evidence type="ECO:0000256" key="1">
    <source>
        <dbReference type="ARBA" id="ARBA00010154"/>
    </source>
</evidence>
<dbReference type="Proteomes" id="UP000694501">
    <property type="component" value="Unassembled WGS sequence"/>
</dbReference>
<dbReference type="InterPro" id="IPR014710">
    <property type="entry name" value="RmlC-like_jellyroll"/>
</dbReference>
<dbReference type="GO" id="GO:0008830">
    <property type="term" value="F:dTDP-4-dehydrorhamnose 3,5-epimerase activity"/>
    <property type="evidence" value="ECO:0007669"/>
    <property type="project" value="InterPro"/>
</dbReference>
<feature type="compositionally biased region" description="Basic and acidic residues" evidence="4">
    <location>
        <begin position="204"/>
        <end position="221"/>
    </location>
</feature>
<sequence>MQIEETAVPGAYVVTPAQLPDARGTFYEVLRTDLLEQVLGHPFTPRQINHSVSRRGTLRGIHGVAVPPGQAKYVTCVRGAVRDVVVDLRVGSPTFGRHHVTELDPGSGRAVYVPDGVGHGFLALTDDACVCYALSATHVPGTQIDIDPLDPELAIPWGCEGAPLLSPKDANAPGLAAARAAGMLATWQAVAPGHLTDPPQGHGVRGEGARGEGTRRRGERP</sequence>
<feature type="region of interest" description="Disordered" evidence="4">
    <location>
        <begin position="191"/>
        <end position="221"/>
    </location>
</feature>
<dbReference type="SUPFAM" id="SSF51182">
    <property type="entry name" value="RmlC-like cupins"/>
    <property type="match status" value="1"/>
</dbReference>
<gene>
    <name evidence="5" type="ORF">JGS22_014625</name>
</gene>
<dbReference type="GO" id="GO:0019305">
    <property type="term" value="P:dTDP-rhamnose biosynthetic process"/>
    <property type="evidence" value="ECO:0007669"/>
    <property type="project" value="TreeGrafter"/>
</dbReference>
<dbReference type="Pfam" id="PF00908">
    <property type="entry name" value="dTDP_sugar_isom"/>
    <property type="match status" value="1"/>
</dbReference>
<dbReference type="InterPro" id="IPR000888">
    <property type="entry name" value="RmlC-like"/>
</dbReference>
<dbReference type="CDD" id="cd00438">
    <property type="entry name" value="cupin_RmlC"/>
    <property type="match status" value="1"/>
</dbReference>
<dbReference type="GO" id="GO:0000271">
    <property type="term" value="P:polysaccharide biosynthetic process"/>
    <property type="evidence" value="ECO:0007669"/>
    <property type="project" value="TreeGrafter"/>
</dbReference>
<evidence type="ECO:0000256" key="2">
    <source>
        <dbReference type="ARBA" id="ARBA00023235"/>
    </source>
</evidence>
<dbReference type="EMBL" id="JAELVF020000001">
    <property type="protein sequence ID" value="MBU7598813.1"/>
    <property type="molecule type" value="Genomic_DNA"/>
</dbReference>
<name>A0A949JH56_9ACTN</name>
<dbReference type="Gene3D" id="2.60.120.10">
    <property type="entry name" value="Jelly Rolls"/>
    <property type="match status" value="1"/>
</dbReference>
<dbReference type="PANTHER" id="PTHR21047">
    <property type="entry name" value="DTDP-6-DEOXY-D-GLUCOSE-3,5 EPIMERASE"/>
    <property type="match status" value="1"/>
</dbReference>
<evidence type="ECO:0000256" key="3">
    <source>
        <dbReference type="PIRSR" id="PIRSR600888-1"/>
    </source>
</evidence>
<proteinExistence type="inferred from homology"/>
<feature type="active site" description="Proton donor" evidence="3">
    <location>
        <position position="132"/>
    </location>
</feature>
<protein>
    <submittedName>
        <fullName evidence="5">dTDP-4-dehydrorhamnose 3,5-epimerase family protein</fullName>
    </submittedName>
</protein>
<evidence type="ECO:0000313" key="6">
    <source>
        <dbReference type="Proteomes" id="UP000694501"/>
    </source>
</evidence>
<dbReference type="RefSeq" id="WP_211040748.1">
    <property type="nucleotide sequence ID" value="NZ_JAELVF020000001.1"/>
</dbReference>
<dbReference type="AlphaFoldDB" id="A0A949JH56"/>
<organism evidence="5 6">
    <name type="scientific">Streptomyces tardus</name>
    <dbReference type="NCBI Taxonomy" id="2780544"/>
    <lineage>
        <taxon>Bacteria</taxon>
        <taxon>Bacillati</taxon>
        <taxon>Actinomycetota</taxon>
        <taxon>Actinomycetes</taxon>
        <taxon>Kitasatosporales</taxon>
        <taxon>Streptomycetaceae</taxon>
        <taxon>Streptomyces</taxon>
    </lineage>
</organism>
<keyword evidence="6" id="KW-1185">Reference proteome</keyword>
<evidence type="ECO:0000256" key="4">
    <source>
        <dbReference type="SAM" id="MobiDB-lite"/>
    </source>
</evidence>
<keyword evidence="2" id="KW-0413">Isomerase</keyword>
<evidence type="ECO:0000313" key="5">
    <source>
        <dbReference type="EMBL" id="MBU7598813.1"/>
    </source>
</evidence>
<accession>A0A949JH56</accession>
<dbReference type="InterPro" id="IPR011051">
    <property type="entry name" value="RmlC_Cupin_sf"/>
</dbReference>
<dbReference type="PANTHER" id="PTHR21047:SF2">
    <property type="entry name" value="THYMIDINE DIPHOSPHO-4-KETO-RHAMNOSE 3,5-EPIMERASE"/>
    <property type="match status" value="1"/>
</dbReference>
<comment type="caution">
    <text evidence="5">The sequence shown here is derived from an EMBL/GenBank/DDBJ whole genome shotgun (WGS) entry which is preliminary data.</text>
</comment>
<reference evidence="5" key="1">
    <citation type="submission" date="2021-06" db="EMBL/GenBank/DDBJ databases">
        <title>Sequencing of actinobacteria type strains.</title>
        <authorList>
            <person name="Nguyen G.-S."/>
            <person name="Wentzel A."/>
        </authorList>
    </citation>
    <scope>NUCLEOTIDE SEQUENCE</scope>
    <source>
        <strain evidence="5">P38-E01</strain>
    </source>
</reference>
<dbReference type="GO" id="GO:0005829">
    <property type="term" value="C:cytosol"/>
    <property type="evidence" value="ECO:0007669"/>
    <property type="project" value="TreeGrafter"/>
</dbReference>
<feature type="active site" description="Proton acceptor" evidence="3">
    <location>
        <position position="62"/>
    </location>
</feature>